<protein>
    <submittedName>
        <fullName evidence="1">Uncharacterized protein</fullName>
    </submittedName>
</protein>
<evidence type="ECO:0000313" key="2">
    <source>
        <dbReference type="Proteomes" id="UP001302806"/>
    </source>
</evidence>
<evidence type="ECO:0000313" key="1">
    <source>
        <dbReference type="EMBL" id="WNH10040.1"/>
    </source>
</evidence>
<dbReference type="Proteomes" id="UP001302806">
    <property type="component" value="Chromosome"/>
</dbReference>
<dbReference type="EMBL" id="CP134537">
    <property type="protein sequence ID" value="WNH10040.1"/>
    <property type="molecule type" value="Genomic_DNA"/>
</dbReference>
<proteinExistence type="predicted"/>
<reference evidence="1 2" key="1">
    <citation type="submission" date="2023-09" db="EMBL/GenBank/DDBJ databases">
        <title>Thalassobella suaedae gen. nov., sp. nov., a marine bacterium of the family Flavobacteriaceae isolated from a halophyte Suaeda japonica.</title>
        <authorList>
            <person name="Lee S.Y."/>
            <person name="Hwang C.Y."/>
        </authorList>
    </citation>
    <scope>NUCLEOTIDE SEQUENCE [LARGE SCALE GENOMIC DNA]</scope>
    <source>
        <strain evidence="1 2">HL-DH14</strain>
    </source>
</reference>
<accession>A0ABY9XWA9</accession>
<dbReference type="RefSeq" id="WP_415866389.1">
    <property type="nucleotide sequence ID" value="NZ_CP134537.1"/>
</dbReference>
<sequence>MIDRIFKTAKFFLNTDGRGNFKPEDFDTVLHNKVLEKFEDNFFEVNQMINRQNRGLINGGLENIPDKIRERIQHYITPDEALTYSATYFNLPDNLHYFDTVEHNGTIIELLKSNREFKAVEIGNPSEDYPIGLKQGNTLKVRPSTIVANVTMSYLRKPIRAKWTHQIINSVEVFDNGAPDFKNVDIHASEEVDLTLRILSGFGLNLKEKDIQDYAQREEATNFNQEKSS</sequence>
<name>A0ABY9XWA9_9FLAO</name>
<organism evidence="1 2">
    <name type="scientific">Thalassobellus suaedae</name>
    <dbReference type="NCBI Taxonomy" id="3074124"/>
    <lineage>
        <taxon>Bacteria</taxon>
        <taxon>Pseudomonadati</taxon>
        <taxon>Bacteroidota</taxon>
        <taxon>Flavobacteriia</taxon>
        <taxon>Flavobacteriales</taxon>
        <taxon>Flavobacteriaceae</taxon>
        <taxon>Thalassobellus</taxon>
    </lineage>
</organism>
<gene>
    <name evidence="1" type="ORF">RHP51_04905</name>
</gene>